<feature type="chain" id="PRO_5027885487" evidence="2">
    <location>
        <begin position="30"/>
        <end position="109"/>
    </location>
</feature>
<protein>
    <submittedName>
        <fullName evidence="3">Uncharacterized protein</fullName>
    </submittedName>
</protein>
<keyword evidence="2" id="KW-0732">Signal</keyword>
<feature type="region of interest" description="Disordered" evidence="1">
    <location>
        <begin position="26"/>
        <end position="109"/>
    </location>
</feature>
<feature type="signal peptide" evidence="2">
    <location>
        <begin position="1"/>
        <end position="29"/>
    </location>
</feature>
<evidence type="ECO:0000313" key="3">
    <source>
        <dbReference type="EMBL" id="CAD1846305.1"/>
    </source>
</evidence>
<evidence type="ECO:0000256" key="1">
    <source>
        <dbReference type="SAM" id="MobiDB-lite"/>
    </source>
</evidence>
<name>A0A6V7QU80_ANACO</name>
<dbReference type="AlphaFoldDB" id="A0A6V7QU80"/>
<proteinExistence type="predicted"/>
<reference evidence="3" key="1">
    <citation type="submission" date="2020-07" db="EMBL/GenBank/DDBJ databases">
        <authorList>
            <person name="Lin J."/>
        </authorList>
    </citation>
    <scope>NUCLEOTIDE SEQUENCE</scope>
</reference>
<accession>A0A6V7QU80</accession>
<dbReference type="EMBL" id="CAJEUB010000014">
    <property type="protein sequence ID" value="CAD1846305.1"/>
    <property type="molecule type" value="Genomic_DNA"/>
</dbReference>
<evidence type="ECO:0000256" key="2">
    <source>
        <dbReference type="SAM" id="SignalP"/>
    </source>
</evidence>
<organism evidence="3">
    <name type="scientific">Ananas comosus var. bracteatus</name>
    <name type="common">red pineapple</name>
    <dbReference type="NCBI Taxonomy" id="296719"/>
    <lineage>
        <taxon>Eukaryota</taxon>
        <taxon>Viridiplantae</taxon>
        <taxon>Streptophyta</taxon>
        <taxon>Embryophyta</taxon>
        <taxon>Tracheophyta</taxon>
        <taxon>Spermatophyta</taxon>
        <taxon>Magnoliopsida</taxon>
        <taxon>Liliopsida</taxon>
        <taxon>Poales</taxon>
        <taxon>Bromeliaceae</taxon>
        <taxon>Bromelioideae</taxon>
        <taxon>Ananas</taxon>
    </lineage>
</organism>
<sequence length="109" mass="11047">MPGGSSEPPKGVLEIVIVVFLAHFGGGNSNESQSEERNPASNGPLRPGPPLTPRSLSAKARSALPPLQPSQLLAGAWMSGPTPAPTTSASGPNPPPRVCLGPGIPQARK</sequence>
<feature type="compositionally biased region" description="Low complexity" evidence="1">
    <location>
        <begin position="53"/>
        <end position="91"/>
    </location>
</feature>
<gene>
    <name evidence="3" type="ORF">CB5_LOCUS29516</name>
</gene>